<gene>
    <name evidence="1" type="ORF">DUE52_03195</name>
</gene>
<dbReference type="OrthoDB" id="963623at2"/>
<accession>A0A368JWD6</accession>
<evidence type="ECO:0008006" key="3">
    <source>
        <dbReference type="Google" id="ProtNLM"/>
    </source>
</evidence>
<reference evidence="1 2" key="1">
    <citation type="submission" date="2018-07" db="EMBL/GenBank/DDBJ databases">
        <title>Genome analysis of Larkinella rosea.</title>
        <authorList>
            <person name="Zhou Z."/>
            <person name="Wang G."/>
        </authorList>
    </citation>
    <scope>NUCLEOTIDE SEQUENCE [LARGE SCALE GENOMIC DNA]</scope>
    <source>
        <strain evidence="2">zzj9</strain>
    </source>
</reference>
<dbReference type="RefSeq" id="WP_114404501.1">
    <property type="nucleotide sequence ID" value="NZ_QOWE01000002.1"/>
</dbReference>
<proteinExistence type="predicted"/>
<evidence type="ECO:0000313" key="1">
    <source>
        <dbReference type="EMBL" id="RCR71266.1"/>
    </source>
</evidence>
<sequence>MAANVLRYHDRSPFKDSKSRQMAIIFTPNEYYATKLATLSPIALRVLLKMASDLNGEGYVLASLDELAEELQSPRTYVNKGLLELARFEIISKKRRSEYWINPAVFRPAVIEL</sequence>
<keyword evidence="2" id="KW-1185">Reference proteome</keyword>
<evidence type="ECO:0000313" key="2">
    <source>
        <dbReference type="Proteomes" id="UP000253383"/>
    </source>
</evidence>
<organism evidence="1 2">
    <name type="scientific">Larkinella punicea</name>
    <dbReference type="NCBI Taxonomy" id="2315727"/>
    <lineage>
        <taxon>Bacteria</taxon>
        <taxon>Pseudomonadati</taxon>
        <taxon>Bacteroidota</taxon>
        <taxon>Cytophagia</taxon>
        <taxon>Cytophagales</taxon>
        <taxon>Spirosomataceae</taxon>
        <taxon>Larkinella</taxon>
    </lineage>
</organism>
<dbReference type="Proteomes" id="UP000253383">
    <property type="component" value="Unassembled WGS sequence"/>
</dbReference>
<name>A0A368JWD6_9BACT</name>
<comment type="caution">
    <text evidence="1">The sequence shown here is derived from an EMBL/GenBank/DDBJ whole genome shotgun (WGS) entry which is preliminary data.</text>
</comment>
<protein>
    <recommendedName>
        <fullName evidence="3">Plasmid replication protein RepL domain-containing protein</fullName>
    </recommendedName>
</protein>
<dbReference type="EMBL" id="QOWE01000002">
    <property type="protein sequence ID" value="RCR71266.1"/>
    <property type="molecule type" value="Genomic_DNA"/>
</dbReference>
<dbReference type="AlphaFoldDB" id="A0A368JWD6"/>